<gene>
    <name evidence="1" type="ORF">ACFFU9_04835</name>
</gene>
<organism evidence="1 2">
    <name type="scientific">Mariniflexile ostreae</name>
    <dbReference type="NCBI Taxonomy" id="1520892"/>
    <lineage>
        <taxon>Bacteria</taxon>
        <taxon>Pseudomonadati</taxon>
        <taxon>Bacteroidota</taxon>
        <taxon>Flavobacteriia</taxon>
        <taxon>Flavobacteriales</taxon>
        <taxon>Flavobacteriaceae</taxon>
        <taxon>Mariniflexile</taxon>
    </lineage>
</organism>
<proteinExistence type="predicted"/>
<name>A0ABV5F9E1_9FLAO</name>
<reference evidence="1 2" key="1">
    <citation type="submission" date="2024-09" db="EMBL/GenBank/DDBJ databases">
        <authorList>
            <person name="Sun Q."/>
            <person name="Mori K."/>
        </authorList>
    </citation>
    <scope>NUCLEOTIDE SEQUENCE [LARGE SCALE GENOMIC DNA]</scope>
    <source>
        <strain evidence="1 2">CECT 8622</strain>
    </source>
</reference>
<dbReference type="RefSeq" id="WP_379860254.1">
    <property type="nucleotide sequence ID" value="NZ_JBHMFC010000013.1"/>
</dbReference>
<accession>A0ABV5F9E1</accession>
<dbReference type="Proteomes" id="UP001589585">
    <property type="component" value="Unassembled WGS sequence"/>
</dbReference>
<dbReference type="EMBL" id="JBHMFC010000013">
    <property type="protein sequence ID" value="MFB9056062.1"/>
    <property type="molecule type" value="Genomic_DNA"/>
</dbReference>
<keyword evidence="2" id="KW-1185">Reference proteome</keyword>
<evidence type="ECO:0000313" key="2">
    <source>
        <dbReference type="Proteomes" id="UP001589585"/>
    </source>
</evidence>
<evidence type="ECO:0000313" key="1">
    <source>
        <dbReference type="EMBL" id="MFB9056062.1"/>
    </source>
</evidence>
<sequence>MEKIHSFHIPVMGIGFTIDTPLKVAQFGMDSVVSLVDDILIEKLRKMYSEKFEKPYNEITDKIDDFRAKRITSYLNLINEVVHEKFESLKNVTTEKSDELLAYINMLPNASSLKTDFKNLTERGFDASEIKKWASKNLKMGNIDVNIMTKVDKDNYIKDEKLPVQYNDAHAALRGFAKSVLNSSVVLSAGMNPRLYAYMAEFDDFYPDENGVFKKKIILKVSDYRSALIQGKFLAKKGLWVSEYRIESGLNCGGHAFATDGYLLGPVLAEFKEKREELRSSIESMIYQELENQGRVVPDKALTLKISAQGGVGTQEEHDFLMQEYHLDSIGWGSPFLLVPEATTVDDLTLSKLAKATEKDLYLSDISPLGVPFNNLRDNTKDLEKEALINKGRPGSSCPKRFIALNKEFKEQGLCTASREYQYLKIKELDTQELDLPEYQVKFNKITEKSCACVGLGTSALLAYGLETKKEGPGVSVCPGPNLAYFSKVMSLKNMTDHIYGRDNVIARTDRPNLFVKELSIYIDFLKKKFEETSAVMSKKEEKYFITFVANMKEGVAYYRDMFSNVKGAFNEMKETVLKELEAGEHVLDQMSLDIKCLLEQRERVVL</sequence>
<comment type="caution">
    <text evidence="1">The sequence shown here is derived from an EMBL/GenBank/DDBJ whole genome shotgun (WGS) entry which is preliminary data.</text>
</comment>
<protein>
    <submittedName>
        <fullName evidence="1">Uncharacterized protein</fullName>
    </submittedName>
</protein>